<keyword evidence="1 4" id="KW-0808">Transferase</keyword>
<reference evidence="4 5" key="1">
    <citation type="submission" date="2021-12" db="EMBL/GenBank/DDBJ databases">
        <title>Siccirubricoccus leaddurans sp. nov., a high concentration Zn2+ tolerance bacterium.</title>
        <authorList>
            <person name="Cao Y."/>
        </authorList>
    </citation>
    <scope>NUCLEOTIDE SEQUENCE [LARGE SCALE GENOMIC DNA]</scope>
    <source>
        <strain evidence="4 5">KC 17139</strain>
    </source>
</reference>
<dbReference type="RefSeq" id="WP_252953112.1">
    <property type="nucleotide sequence ID" value="NZ_JAFIRR010000060.1"/>
</dbReference>
<gene>
    <name evidence="4" type="ORF">JYK14_10030</name>
</gene>
<name>A0ABT1D3K9_9PROT</name>
<dbReference type="PROSITE" id="PS51186">
    <property type="entry name" value="GNAT"/>
    <property type="match status" value="1"/>
</dbReference>
<accession>A0ABT1D3K9</accession>
<evidence type="ECO:0000256" key="1">
    <source>
        <dbReference type="ARBA" id="ARBA00022679"/>
    </source>
</evidence>
<dbReference type="EC" id="2.3.1.-" evidence="4"/>
<dbReference type="Pfam" id="PF00583">
    <property type="entry name" value="Acetyltransf_1"/>
    <property type="match status" value="1"/>
</dbReference>
<feature type="domain" description="N-acetyltransferase" evidence="3">
    <location>
        <begin position="4"/>
        <end position="150"/>
    </location>
</feature>
<dbReference type="CDD" id="cd04301">
    <property type="entry name" value="NAT_SF"/>
    <property type="match status" value="1"/>
</dbReference>
<keyword evidence="5" id="KW-1185">Reference proteome</keyword>
<dbReference type="EMBL" id="JAFIRR010000060">
    <property type="protein sequence ID" value="MCO6416502.1"/>
    <property type="molecule type" value="Genomic_DNA"/>
</dbReference>
<proteinExistence type="predicted"/>
<dbReference type="Gene3D" id="3.40.630.30">
    <property type="match status" value="1"/>
</dbReference>
<dbReference type="GO" id="GO:0016746">
    <property type="term" value="F:acyltransferase activity"/>
    <property type="evidence" value="ECO:0007669"/>
    <property type="project" value="UniProtKB-KW"/>
</dbReference>
<evidence type="ECO:0000313" key="5">
    <source>
        <dbReference type="Proteomes" id="UP001523392"/>
    </source>
</evidence>
<sequence length="150" mass="15963">MTDLRIRAAGAADLPALLALYRHLHPADPAPPPAQTATAWQAMLAMPGLTIFLGERAGEAVASCTLVQVPNLTRGTRPYAFIENVVTHADHRRQGIGRAVLAAALAAAWAAGCYKVMLLTGSQRDSTFRFYEGAGFRRGEKTGLIARPPG</sequence>
<dbReference type="InterPro" id="IPR000182">
    <property type="entry name" value="GNAT_dom"/>
</dbReference>
<evidence type="ECO:0000256" key="2">
    <source>
        <dbReference type="ARBA" id="ARBA00023315"/>
    </source>
</evidence>
<dbReference type="InterPro" id="IPR050832">
    <property type="entry name" value="Bact_Acetyltransf"/>
</dbReference>
<dbReference type="PANTHER" id="PTHR43877">
    <property type="entry name" value="AMINOALKYLPHOSPHONATE N-ACETYLTRANSFERASE-RELATED-RELATED"/>
    <property type="match status" value="1"/>
</dbReference>
<protein>
    <submittedName>
        <fullName evidence="4">GNAT family N-acetyltransferase</fullName>
        <ecNumber evidence="4">2.3.1.-</ecNumber>
    </submittedName>
</protein>
<comment type="caution">
    <text evidence="4">The sequence shown here is derived from an EMBL/GenBank/DDBJ whole genome shotgun (WGS) entry which is preliminary data.</text>
</comment>
<dbReference type="Proteomes" id="UP001523392">
    <property type="component" value="Unassembled WGS sequence"/>
</dbReference>
<keyword evidence="2 4" id="KW-0012">Acyltransferase</keyword>
<evidence type="ECO:0000259" key="3">
    <source>
        <dbReference type="PROSITE" id="PS51186"/>
    </source>
</evidence>
<evidence type="ECO:0000313" key="4">
    <source>
        <dbReference type="EMBL" id="MCO6416502.1"/>
    </source>
</evidence>
<dbReference type="SUPFAM" id="SSF55729">
    <property type="entry name" value="Acyl-CoA N-acyltransferases (Nat)"/>
    <property type="match status" value="1"/>
</dbReference>
<organism evidence="4 5">
    <name type="scientific">Siccirubricoccus soli</name>
    <dbReference type="NCBI Taxonomy" id="2899147"/>
    <lineage>
        <taxon>Bacteria</taxon>
        <taxon>Pseudomonadati</taxon>
        <taxon>Pseudomonadota</taxon>
        <taxon>Alphaproteobacteria</taxon>
        <taxon>Acetobacterales</taxon>
        <taxon>Roseomonadaceae</taxon>
        <taxon>Siccirubricoccus</taxon>
    </lineage>
</organism>
<dbReference type="InterPro" id="IPR016181">
    <property type="entry name" value="Acyl_CoA_acyltransferase"/>
</dbReference>